<sequence>MMAPGIPSEDTGNALPLVDPIALRVLAEDVGPESAASFARDFVRIWPRRRDSLSASLGRDDYDAAHDAALSLRTSSTMVGAARLAGLACDLERRLRAEGTAAAARLLPQIVECGERTVAVLTADDGGSSPQA</sequence>
<dbReference type="Proteomes" id="UP001202922">
    <property type="component" value="Unassembled WGS sequence"/>
</dbReference>
<comment type="caution">
    <text evidence="1">The sequence shown here is derived from an EMBL/GenBank/DDBJ whole genome shotgun (WGS) entry which is preliminary data.</text>
</comment>
<keyword evidence="2" id="KW-1185">Reference proteome</keyword>
<dbReference type="RefSeq" id="WP_241052197.1">
    <property type="nucleotide sequence ID" value="NZ_JAKZBV010000001.1"/>
</dbReference>
<dbReference type="SUPFAM" id="SSF47226">
    <property type="entry name" value="Histidine-containing phosphotransfer domain, HPT domain"/>
    <property type="match status" value="1"/>
</dbReference>
<organism evidence="1 2">
    <name type="scientific">Sinomonas terrae</name>
    <dbReference type="NCBI Taxonomy" id="2908838"/>
    <lineage>
        <taxon>Bacteria</taxon>
        <taxon>Bacillati</taxon>
        <taxon>Actinomycetota</taxon>
        <taxon>Actinomycetes</taxon>
        <taxon>Micrococcales</taxon>
        <taxon>Micrococcaceae</taxon>
        <taxon>Sinomonas</taxon>
    </lineage>
</organism>
<protein>
    <submittedName>
        <fullName evidence="1">Hpt domain-containing protein</fullName>
    </submittedName>
</protein>
<dbReference type="Gene3D" id="1.20.120.160">
    <property type="entry name" value="HPT domain"/>
    <property type="match status" value="1"/>
</dbReference>
<accession>A0ABS9TY27</accession>
<gene>
    <name evidence="1" type="ORF">L0M17_04945</name>
</gene>
<proteinExistence type="predicted"/>
<dbReference type="EMBL" id="JAKZBV010000001">
    <property type="protein sequence ID" value="MCH6469341.1"/>
    <property type="molecule type" value="Genomic_DNA"/>
</dbReference>
<evidence type="ECO:0000313" key="2">
    <source>
        <dbReference type="Proteomes" id="UP001202922"/>
    </source>
</evidence>
<dbReference type="InterPro" id="IPR036641">
    <property type="entry name" value="HPT_dom_sf"/>
</dbReference>
<name>A0ABS9TY27_9MICC</name>
<reference evidence="1 2" key="1">
    <citation type="submission" date="2022-03" db="EMBL/GenBank/DDBJ databases">
        <title>Sinomonas sp. isolated from a soil.</title>
        <authorList>
            <person name="Han J."/>
            <person name="Kim D.-U."/>
        </authorList>
    </citation>
    <scope>NUCLEOTIDE SEQUENCE [LARGE SCALE GENOMIC DNA]</scope>
    <source>
        <strain evidence="1 2">5-5</strain>
    </source>
</reference>
<evidence type="ECO:0000313" key="1">
    <source>
        <dbReference type="EMBL" id="MCH6469341.1"/>
    </source>
</evidence>